<dbReference type="OrthoDB" id="9983993at2"/>
<evidence type="ECO:0000313" key="3">
    <source>
        <dbReference type="Proteomes" id="UP000316612"/>
    </source>
</evidence>
<protein>
    <submittedName>
        <fullName evidence="2">Uncharacterized protein</fullName>
    </submittedName>
</protein>
<proteinExistence type="predicted"/>
<feature type="transmembrane region" description="Helical" evidence="1">
    <location>
        <begin position="147"/>
        <end position="166"/>
    </location>
</feature>
<feature type="transmembrane region" description="Helical" evidence="1">
    <location>
        <begin position="192"/>
        <end position="213"/>
    </location>
</feature>
<evidence type="ECO:0000256" key="1">
    <source>
        <dbReference type="SAM" id="Phobius"/>
    </source>
</evidence>
<keyword evidence="3" id="KW-1185">Reference proteome</keyword>
<feature type="transmembrane region" description="Helical" evidence="1">
    <location>
        <begin position="86"/>
        <end position="110"/>
    </location>
</feature>
<feature type="transmembrane region" description="Helical" evidence="1">
    <location>
        <begin position="12"/>
        <end position="32"/>
    </location>
</feature>
<feature type="transmembrane region" description="Helical" evidence="1">
    <location>
        <begin position="44"/>
        <end position="65"/>
    </location>
</feature>
<sequence length="444" mass="47741">MSATELWSKSRASFVLMVILICTEVLALLLPVEVEDTTREGMSVASSFGLVFCGLIIAAYSAWTASNFAPRLLKGKYGAPQKLCSALKLAAPALIIGASAYSLGYLTVMYRLRQVFALEPKMIVLAAVMLLGLIFGGLGVGLLLPRWVALPVSIVLFGGLQLAALVQKTPMVSNMAGLARCCSTDSTANPQVITAVGLCYLGWLAFGMVVLLLKSGSLQRCSPLAVAACSSLLVGGLWSAAAVNGFEAGEQQAVDLTPNLQCVAGGAGAKHDYCFWPSEAGQWEELGQNLVQGVQRLEDASGIELPRIITTSKGYAAATGGEHVKLAQQYTVESAMWDLAMRNVNEPDQQCMASLEQSAAYEDIVEEEYNPRVGHRQRMLHQARLVHLWWASRADEGYLNLDDETALEVLLELPKEQQADWVQQARAGIDECRLVALPTSSQAS</sequence>
<keyword evidence="1" id="KW-1133">Transmembrane helix</keyword>
<dbReference type="Proteomes" id="UP000316612">
    <property type="component" value="Unassembled WGS sequence"/>
</dbReference>
<keyword evidence="1" id="KW-0472">Membrane</keyword>
<comment type="caution">
    <text evidence="2">The sequence shown here is derived from an EMBL/GenBank/DDBJ whole genome shotgun (WGS) entry which is preliminary data.</text>
</comment>
<accession>A0A4Y4DTF5</accession>
<feature type="transmembrane region" description="Helical" evidence="1">
    <location>
        <begin position="122"/>
        <end position="140"/>
    </location>
</feature>
<dbReference type="AlphaFoldDB" id="A0A4Y4DTF5"/>
<reference evidence="2 3" key="1">
    <citation type="submission" date="2019-06" db="EMBL/GenBank/DDBJ databases">
        <title>Whole genome shotgun sequence of Glutamicibacter uratoxydans NBRC 15515.</title>
        <authorList>
            <person name="Hosoyama A."/>
            <person name="Uohara A."/>
            <person name="Ohji S."/>
            <person name="Ichikawa N."/>
        </authorList>
    </citation>
    <scope>NUCLEOTIDE SEQUENCE [LARGE SCALE GENOMIC DNA]</scope>
    <source>
        <strain evidence="2 3">NBRC 15515</strain>
    </source>
</reference>
<evidence type="ECO:0000313" key="2">
    <source>
        <dbReference type="EMBL" id="GED06875.1"/>
    </source>
</evidence>
<name>A0A4Y4DTF5_GLUUR</name>
<gene>
    <name evidence="2" type="ORF">AUR04nite_24070</name>
</gene>
<keyword evidence="1" id="KW-0812">Transmembrane</keyword>
<organism evidence="2 3">
    <name type="scientific">Glutamicibacter uratoxydans</name>
    <name type="common">Arthrobacter uratoxydans</name>
    <dbReference type="NCBI Taxonomy" id="43667"/>
    <lineage>
        <taxon>Bacteria</taxon>
        <taxon>Bacillati</taxon>
        <taxon>Actinomycetota</taxon>
        <taxon>Actinomycetes</taxon>
        <taxon>Micrococcales</taxon>
        <taxon>Micrococcaceae</taxon>
        <taxon>Glutamicibacter</taxon>
    </lineage>
</organism>
<feature type="transmembrane region" description="Helical" evidence="1">
    <location>
        <begin position="225"/>
        <end position="246"/>
    </location>
</feature>
<dbReference type="RefSeq" id="WP_141365366.1">
    <property type="nucleotide sequence ID" value="NZ_BAAAJL010000006.1"/>
</dbReference>
<dbReference type="EMBL" id="BJNY01000013">
    <property type="protein sequence ID" value="GED06875.1"/>
    <property type="molecule type" value="Genomic_DNA"/>
</dbReference>